<keyword evidence="2 4" id="KW-0863">Zinc-finger</keyword>
<evidence type="ECO:0000256" key="2">
    <source>
        <dbReference type="ARBA" id="ARBA00022771"/>
    </source>
</evidence>
<reference evidence="7 8" key="1">
    <citation type="journal article" date="2023" name="G3 (Bethesda)">
        <title>A chromosome-length genome assembly and annotation of blackberry (Rubus argutus, cv. 'Hillquist').</title>
        <authorList>
            <person name="Bruna T."/>
            <person name="Aryal R."/>
            <person name="Dudchenko O."/>
            <person name="Sargent D.J."/>
            <person name="Mead D."/>
            <person name="Buti M."/>
            <person name="Cavallini A."/>
            <person name="Hytonen T."/>
            <person name="Andres J."/>
            <person name="Pham M."/>
            <person name="Weisz D."/>
            <person name="Mascagni F."/>
            <person name="Usai G."/>
            <person name="Natali L."/>
            <person name="Bassil N."/>
            <person name="Fernandez G.E."/>
            <person name="Lomsadze A."/>
            <person name="Armour M."/>
            <person name="Olukolu B."/>
            <person name="Poorten T."/>
            <person name="Britton C."/>
            <person name="Davik J."/>
            <person name="Ashrafi H."/>
            <person name="Aiden E.L."/>
            <person name="Borodovsky M."/>
            <person name="Worthington M."/>
        </authorList>
    </citation>
    <scope>NUCLEOTIDE SEQUENCE [LARGE SCALE GENOMIC DNA]</scope>
    <source>
        <strain evidence="7">PI 553951</strain>
    </source>
</reference>
<evidence type="ECO:0000256" key="4">
    <source>
        <dbReference type="PROSITE-ProRule" id="PRU00146"/>
    </source>
</evidence>
<keyword evidence="8" id="KW-1185">Reference proteome</keyword>
<organism evidence="7 8">
    <name type="scientific">Rubus argutus</name>
    <name type="common">Southern blackberry</name>
    <dbReference type="NCBI Taxonomy" id="59490"/>
    <lineage>
        <taxon>Eukaryota</taxon>
        <taxon>Viridiplantae</taxon>
        <taxon>Streptophyta</taxon>
        <taxon>Embryophyta</taxon>
        <taxon>Tracheophyta</taxon>
        <taxon>Spermatophyta</taxon>
        <taxon>Magnoliopsida</taxon>
        <taxon>eudicotyledons</taxon>
        <taxon>Gunneridae</taxon>
        <taxon>Pentapetalae</taxon>
        <taxon>rosids</taxon>
        <taxon>fabids</taxon>
        <taxon>Rosales</taxon>
        <taxon>Rosaceae</taxon>
        <taxon>Rosoideae</taxon>
        <taxon>Rosoideae incertae sedis</taxon>
        <taxon>Rubus</taxon>
    </lineage>
</organism>
<feature type="compositionally biased region" description="Basic and acidic residues" evidence="5">
    <location>
        <begin position="544"/>
        <end position="566"/>
    </location>
</feature>
<dbReference type="InterPro" id="IPR019787">
    <property type="entry name" value="Znf_PHD-finger"/>
</dbReference>
<dbReference type="AlphaFoldDB" id="A0AAW1YCI1"/>
<keyword evidence="1" id="KW-0479">Metal-binding</keyword>
<feature type="domain" description="PHD-type" evidence="6">
    <location>
        <begin position="321"/>
        <end position="371"/>
    </location>
</feature>
<feature type="region of interest" description="Disordered" evidence="5">
    <location>
        <begin position="544"/>
        <end position="588"/>
    </location>
</feature>
<dbReference type="Proteomes" id="UP001457282">
    <property type="component" value="Unassembled WGS sequence"/>
</dbReference>
<proteinExistence type="predicted"/>
<dbReference type="PROSITE" id="PS01359">
    <property type="entry name" value="ZF_PHD_1"/>
    <property type="match status" value="1"/>
</dbReference>
<dbReference type="PANTHER" id="PTHR47162:SF9">
    <property type="entry name" value="PHD FINGER PROTEIN EHD3-LIKE"/>
    <property type="match status" value="1"/>
</dbReference>
<dbReference type="InterPro" id="IPR019786">
    <property type="entry name" value="Zinc_finger_PHD-type_CS"/>
</dbReference>
<dbReference type="PROSITE" id="PS50016">
    <property type="entry name" value="ZF_PHD_2"/>
    <property type="match status" value="2"/>
</dbReference>
<gene>
    <name evidence="7" type="ORF">M0R45_011404</name>
</gene>
<feature type="domain" description="PHD-type" evidence="6">
    <location>
        <begin position="482"/>
        <end position="532"/>
    </location>
</feature>
<dbReference type="InterPro" id="IPR001965">
    <property type="entry name" value="Znf_PHD"/>
</dbReference>
<comment type="caution">
    <text evidence="7">The sequence shown here is derived from an EMBL/GenBank/DDBJ whole genome shotgun (WGS) entry which is preliminary data.</text>
</comment>
<dbReference type="PANTHER" id="PTHR47162">
    <property type="entry name" value="OS02G0192300 PROTEIN"/>
    <property type="match status" value="1"/>
</dbReference>
<keyword evidence="3" id="KW-0862">Zinc</keyword>
<dbReference type="GO" id="GO:0008270">
    <property type="term" value="F:zinc ion binding"/>
    <property type="evidence" value="ECO:0007669"/>
    <property type="project" value="UniProtKB-KW"/>
</dbReference>
<dbReference type="InterPro" id="IPR011011">
    <property type="entry name" value="Znf_FYVE_PHD"/>
</dbReference>
<dbReference type="SUPFAM" id="SSF57903">
    <property type="entry name" value="FYVE/PHD zinc finger"/>
    <property type="match status" value="3"/>
</dbReference>
<evidence type="ECO:0000256" key="5">
    <source>
        <dbReference type="SAM" id="MobiDB-lite"/>
    </source>
</evidence>
<evidence type="ECO:0000313" key="7">
    <source>
        <dbReference type="EMBL" id="KAK9945914.1"/>
    </source>
</evidence>
<dbReference type="Pfam" id="PF00628">
    <property type="entry name" value="PHD"/>
    <property type="match status" value="2"/>
</dbReference>
<feature type="region of interest" description="Disordered" evidence="5">
    <location>
        <begin position="32"/>
        <end position="75"/>
    </location>
</feature>
<accession>A0AAW1YCI1</accession>
<protein>
    <recommendedName>
        <fullName evidence="6">PHD-type domain-containing protein</fullName>
    </recommendedName>
</protein>
<evidence type="ECO:0000313" key="8">
    <source>
        <dbReference type="Proteomes" id="UP001457282"/>
    </source>
</evidence>
<dbReference type="SMART" id="SM00249">
    <property type="entry name" value="PHD"/>
    <property type="match status" value="3"/>
</dbReference>
<dbReference type="InterPro" id="IPR013083">
    <property type="entry name" value="Znf_RING/FYVE/PHD"/>
</dbReference>
<dbReference type="FunFam" id="2.30.30.1150:FF:000005">
    <property type="entry name" value="PHD finger protein EHD3 isoform A"/>
    <property type="match status" value="1"/>
</dbReference>
<dbReference type="EMBL" id="JBEDUW010000002">
    <property type="protein sequence ID" value="KAK9945914.1"/>
    <property type="molecule type" value="Genomic_DNA"/>
</dbReference>
<evidence type="ECO:0000256" key="3">
    <source>
        <dbReference type="ARBA" id="ARBA00022833"/>
    </source>
</evidence>
<sequence length="588" mass="65433">MEVEEGKSNGDSMECTKAAQCSKSEANGFQYIAKSSSSGASEGIRTYKRRRRERLSWDSRSQEDGRANGESSSQMVDQHLKEPVGTVIHNSSCEQVHLRLDSSDDGSKRYWRNAILEHMYRSLSDDEGGVRVCIREALGHFREIDHKLPKESGECWPPAQTVLNGPHNVASGQEDVISNGSSSKPKHHTATETFQHAFFNILVSEKFSSLCKLLMQNFQGIKTDSIFDLKLINSRMKSGVYEDSPLLFSTDMQQVWRKLQGVGTELISLAKSLSDMSRTCKKQVGGSVYNTFEIGKNEFRTLESDSHTKLEQTEDCSVYKVCTCRHCGDKANGSDCLVCDSCEEMYHVSCIQPAVKGIPTKSWYCASCTASGIASPHENCEVCERLIARKTIVDGIGSENVPTNEATVHELGDNSNYSTDDGIQLSEENGELNLCKVCGVEVEKGETVKICGHSYCLNKYYHVRCLTSGQLKLYGPRWYCSSCLCRACLIDKDDDKIVLCDGCDHAYHIYCLKPPLCSIPKGKWFCTKCDAAIQMIRRAKRAYEKNEKLQEKKGEGSTKWNEKVDDGASEQGRGGNGCASTRSQDSRS</sequence>
<dbReference type="Gene3D" id="2.30.30.1150">
    <property type="match status" value="1"/>
</dbReference>
<feature type="compositionally biased region" description="Basic and acidic residues" evidence="5">
    <location>
        <begin position="54"/>
        <end position="67"/>
    </location>
</feature>
<feature type="compositionally biased region" description="Polar residues" evidence="5">
    <location>
        <begin position="578"/>
        <end position="588"/>
    </location>
</feature>
<name>A0AAW1YCI1_RUBAR</name>
<evidence type="ECO:0000256" key="1">
    <source>
        <dbReference type="ARBA" id="ARBA00022723"/>
    </source>
</evidence>
<dbReference type="Gene3D" id="3.30.40.10">
    <property type="entry name" value="Zinc/RING finger domain, C3HC4 (zinc finger)"/>
    <property type="match status" value="1"/>
</dbReference>
<evidence type="ECO:0000259" key="6">
    <source>
        <dbReference type="PROSITE" id="PS50016"/>
    </source>
</evidence>